<keyword evidence="6" id="KW-0255">Endonuclease</keyword>
<keyword evidence="8" id="KW-0511">Multifunctional enzyme</keyword>
<proteinExistence type="predicted"/>
<accession>A0ABQ8TFS3</accession>
<evidence type="ECO:0000256" key="3">
    <source>
        <dbReference type="ARBA" id="ARBA00022695"/>
    </source>
</evidence>
<evidence type="ECO:0000256" key="1">
    <source>
        <dbReference type="ARBA" id="ARBA00022670"/>
    </source>
</evidence>
<keyword evidence="3" id="KW-0548">Nucleotidyltransferase</keyword>
<evidence type="ECO:0000313" key="13">
    <source>
        <dbReference type="Proteomes" id="UP001148838"/>
    </source>
</evidence>
<sequence length="1119" mass="129367">MVEYTLERRIFLYDAYVKYSFARGCRREFEHRFAGVRIPSRSTIRDLVNKIRELSMLQLIADYKITVTITKAIIRSMEKAGLPLYVFNIVHNRIRVLIHDMKDYFVQIGWCWDLSKATLILELERAGISTDGRKRELQFRFSQYLETLDPESVRNIRLRVEDELRDKYAMQGVGSQPSAVFEPKKRTSIQAEGEGPSTLVLGGEKQMDPAYVSQLDIEKGKLGSERRIFSSDANPCHMKVYLDLDRNLRLTDGKNPRLLMGFLMEGIGIHALGLVEDREFILGLIPRTSGLLLEIFGRGIRFLWTWSILLERVVLEILPSRLREDLVRDYLSRRFQFLEENFLEFLDSVYRANVILNHYSTESQLIELILQNMSPCIRSHFVFQSRLRTIEELRELGRSVDNSLIAERQRDRSLPYHFRSHEQSSGTRPLNSVSQPKNFIRKRPLTCFRCGKLGHIQAQCRVLPHKDFQDSSKPERKETPCNPVFNVNKRTHHSQAHVLPWVSVKFGEVIIPTILDTGAAASIIRADYVPFLHHMKKIRSKQSIKEICQLADSSDDPVTTLVWCHFRINEYSWTHPFRIIEHLQVPIILGNDYIVRSGMEIFPWDRAYGFHFRPGESWKWDEKPISKNLPVNLVYSEDADPEPIGAGLPRVGDLGQYGHLVEEFPELFVEQLGCMRGRSCEIELLDSTPIRSPPYSCSPPKLQVLREQVADLLLRGVIRKSNSNYTSPAFLVPKQHGKFRMVLDYRKLNAKIKYDCFPMATLESAFQHFHGATVFSVLDLNSAYYQIPLTLESRRCTAFIVPFGLYEFNKLPMGIAVGSQILSREIDRLFGDIKYQYVFNYADDLLIYSRSREEHQEHLREVFSRLQQASITLNKEKITLGATKIKFLGHHLSAQGIETDPDYVRAVMQFPRPTNVRQIRRFVGMVGFYAKFIRDFSEIVYPLNQLKRKNAVFVWGDVHQAAFDRLKKALCSAPVLRLPDFSKPYVLQCDASDLAIAAVLNQDIGGELAPIAYASRKLTPLENKYPIYERECLAVIFGCEKFRSFLEHKEFIVHTDSEALSYLRNYPLQLGRIGRWILRLAPFKFNIVHISGKDNVVADCLSRVFQEEPEREEQSSITG</sequence>
<gene>
    <name evidence="12" type="ORF">ANN_06595</name>
</gene>
<feature type="domain" description="CCHC-type" evidence="10">
    <location>
        <begin position="447"/>
        <end position="461"/>
    </location>
</feature>
<organism evidence="12 13">
    <name type="scientific">Periplaneta americana</name>
    <name type="common">American cockroach</name>
    <name type="synonym">Blatta americana</name>
    <dbReference type="NCBI Taxonomy" id="6978"/>
    <lineage>
        <taxon>Eukaryota</taxon>
        <taxon>Metazoa</taxon>
        <taxon>Ecdysozoa</taxon>
        <taxon>Arthropoda</taxon>
        <taxon>Hexapoda</taxon>
        <taxon>Insecta</taxon>
        <taxon>Pterygota</taxon>
        <taxon>Neoptera</taxon>
        <taxon>Polyneoptera</taxon>
        <taxon>Dictyoptera</taxon>
        <taxon>Blattodea</taxon>
        <taxon>Blattoidea</taxon>
        <taxon>Blattidae</taxon>
        <taxon>Blattinae</taxon>
        <taxon>Periplaneta</taxon>
    </lineage>
</organism>
<feature type="domain" description="Reverse transcriptase" evidence="11">
    <location>
        <begin position="713"/>
        <end position="892"/>
    </location>
</feature>
<evidence type="ECO:0000313" key="12">
    <source>
        <dbReference type="EMBL" id="KAJ4444798.1"/>
    </source>
</evidence>
<dbReference type="InterPro" id="IPR050951">
    <property type="entry name" value="Retrovirus_Pol_polyprotein"/>
</dbReference>
<dbReference type="Gene3D" id="3.30.70.270">
    <property type="match status" value="2"/>
</dbReference>
<dbReference type="CDD" id="cd01647">
    <property type="entry name" value="RT_LTR"/>
    <property type="match status" value="1"/>
</dbReference>
<dbReference type="Proteomes" id="UP001148838">
    <property type="component" value="Unassembled WGS sequence"/>
</dbReference>
<keyword evidence="2" id="KW-0808">Transferase</keyword>
<keyword evidence="5" id="KW-0064">Aspartyl protease</keyword>
<keyword evidence="7" id="KW-0238">DNA-binding</keyword>
<name>A0ABQ8TFS3_PERAM</name>
<dbReference type="SUPFAM" id="SSF57756">
    <property type="entry name" value="Retrovirus zinc finger-like domains"/>
    <property type="match status" value="1"/>
</dbReference>
<keyword evidence="9" id="KW-0479">Metal-binding</keyword>
<evidence type="ECO:0000259" key="10">
    <source>
        <dbReference type="PROSITE" id="PS50158"/>
    </source>
</evidence>
<evidence type="ECO:0000259" key="11">
    <source>
        <dbReference type="PROSITE" id="PS50878"/>
    </source>
</evidence>
<dbReference type="PROSITE" id="PS50878">
    <property type="entry name" value="RT_POL"/>
    <property type="match status" value="1"/>
</dbReference>
<comment type="caution">
    <text evidence="12">The sequence shown here is derived from an EMBL/GenBank/DDBJ whole genome shotgun (WGS) entry which is preliminary data.</text>
</comment>
<dbReference type="InterPro" id="IPR041577">
    <property type="entry name" value="RT_RNaseH_2"/>
</dbReference>
<dbReference type="Pfam" id="PF17919">
    <property type="entry name" value="RT_RNaseH_2"/>
    <property type="match status" value="1"/>
</dbReference>
<dbReference type="SMART" id="SM00343">
    <property type="entry name" value="ZnF_C2HC"/>
    <property type="match status" value="1"/>
</dbReference>
<evidence type="ECO:0000256" key="8">
    <source>
        <dbReference type="ARBA" id="ARBA00023268"/>
    </source>
</evidence>
<evidence type="ECO:0000256" key="6">
    <source>
        <dbReference type="ARBA" id="ARBA00022759"/>
    </source>
</evidence>
<keyword evidence="4" id="KW-0540">Nuclease</keyword>
<dbReference type="PANTHER" id="PTHR37984">
    <property type="entry name" value="PROTEIN CBG26694"/>
    <property type="match status" value="1"/>
</dbReference>
<dbReference type="InterPro" id="IPR000477">
    <property type="entry name" value="RT_dom"/>
</dbReference>
<dbReference type="Pfam" id="PF00078">
    <property type="entry name" value="RVT_1"/>
    <property type="match status" value="1"/>
</dbReference>
<dbReference type="InterPro" id="IPR043128">
    <property type="entry name" value="Rev_trsase/Diguanyl_cyclase"/>
</dbReference>
<dbReference type="Gene3D" id="2.40.70.10">
    <property type="entry name" value="Acid Proteases"/>
    <property type="match status" value="1"/>
</dbReference>
<keyword evidence="6" id="KW-0378">Hydrolase</keyword>
<keyword evidence="9" id="KW-0863">Zinc-finger</keyword>
<evidence type="ECO:0000256" key="5">
    <source>
        <dbReference type="ARBA" id="ARBA00022750"/>
    </source>
</evidence>
<reference evidence="12 13" key="1">
    <citation type="journal article" date="2022" name="Allergy">
        <title>Genome assembly and annotation of Periplaneta americana reveal a comprehensive cockroach allergen profile.</title>
        <authorList>
            <person name="Wang L."/>
            <person name="Xiong Q."/>
            <person name="Saelim N."/>
            <person name="Wang L."/>
            <person name="Nong W."/>
            <person name="Wan A.T."/>
            <person name="Shi M."/>
            <person name="Liu X."/>
            <person name="Cao Q."/>
            <person name="Hui J.H.L."/>
            <person name="Sookrung N."/>
            <person name="Leung T.F."/>
            <person name="Tungtrongchitr A."/>
            <person name="Tsui S.K.W."/>
        </authorList>
    </citation>
    <scope>NUCLEOTIDE SEQUENCE [LARGE SCALE GENOMIC DNA]</scope>
    <source>
        <strain evidence="12">PWHHKU_190912</strain>
    </source>
</reference>
<evidence type="ECO:0000256" key="7">
    <source>
        <dbReference type="ARBA" id="ARBA00023125"/>
    </source>
</evidence>
<keyword evidence="1" id="KW-0645">Protease</keyword>
<evidence type="ECO:0008006" key="14">
    <source>
        <dbReference type="Google" id="ProtNLM"/>
    </source>
</evidence>
<dbReference type="CDD" id="cd00303">
    <property type="entry name" value="retropepsin_like"/>
    <property type="match status" value="1"/>
</dbReference>
<dbReference type="PANTHER" id="PTHR37984:SF5">
    <property type="entry name" value="PROTEIN NYNRIN-LIKE"/>
    <property type="match status" value="1"/>
</dbReference>
<protein>
    <recommendedName>
        <fullName evidence="14">Reverse transcriptase</fullName>
    </recommendedName>
</protein>
<evidence type="ECO:0000256" key="9">
    <source>
        <dbReference type="PROSITE-ProRule" id="PRU00047"/>
    </source>
</evidence>
<dbReference type="InterPro" id="IPR043502">
    <property type="entry name" value="DNA/RNA_pol_sf"/>
</dbReference>
<dbReference type="SUPFAM" id="SSF50630">
    <property type="entry name" value="Acid proteases"/>
    <property type="match status" value="1"/>
</dbReference>
<dbReference type="InterPro" id="IPR021109">
    <property type="entry name" value="Peptidase_aspartic_dom_sf"/>
</dbReference>
<dbReference type="InterPro" id="IPR001878">
    <property type="entry name" value="Znf_CCHC"/>
</dbReference>
<evidence type="ECO:0000256" key="2">
    <source>
        <dbReference type="ARBA" id="ARBA00022679"/>
    </source>
</evidence>
<keyword evidence="13" id="KW-1185">Reference proteome</keyword>
<dbReference type="PROSITE" id="PS50158">
    <property type="entry name" value="ZF_CCHC"/>
    <property type="match status" value="1"/>
</dbReference>
<dbReference type="CDD" id="cd09274">
    <property type="entry name" value="RNase_HI_RT_Ty3"/>
    <property type="match status" value="1"/>
</dbReference>
<evidence type="ECO:0000256" key="4">
    <source>
        <dbReference type="ARBA" id="ARBA00022722"/>
    </source>
</evidence>
<dbReference type="Gene3D" id="3.10.20.370">
    <property type="match status" value="1"/>
</dbReference>
<dbReference type="InterPro" id="IPR036875">
    <property type="entry name" value="Znf_CCHC_sf"/>
</dbReference>
<dbReference type="SUPFAM" id="SSF56672">
    <property type="entry name" value="DNA/RNA polymerases"/>
    <property type="match status" value="1"/>
</dbReference>
<keyword evidence="9" id="KW-0862">Zinc</keyword>
<dbReference type="Gene3D" id="3.10.10.10">
    <property type="entry name" value="HIV Type 1 Reverse Transcriptase, subunit A, domain 1"/>
    <property type="match status" value="1"/>
</dbReference>
<dbReference type="EMBL" id="JAJSOF020000011">
    <property type="protein sequence ID" value="KAJ4444798.1"/>
    <property type="molecule type" value="Genomic_DNA"/>
</dbReference>